<evidence type="ECO:0000313" key="3">
    <source>
        <dbReference type="Proteomes" id="UP000789375"/>
    </source>
</evidence>
<evidence type="ECO:0000256" key="1">
    <source>
        <dbReference type="SAM" id="Phobius"/>
    </source>
</evidence>
<evidence type="ECO:0000313" key="2">
    <source>
        <dbReference type="EMBL" id="CAG8492318.1"/>
    </source>
</evidence>
<feature type="transmembrane region" description="Helical" evidence="1">
    <location>
        <begin position="134"/>
        <end position="151"/>
    </location>
</feature>
<name>A0A9N8WQC3_FUNMO</name>
<keyword evidence="3" id="KW-1185">Reference proteome</keyword>
<keyword evidence="1" id="KW-0812">Transmembrane</keyword>
<feature type="transmembrane region" description="Helical" evidence="1">
    <location>
        <begin position="222"/>
        <end position="244"/>
    </location>
</feature>
<keyword evidence="1" id="KW-0472">Membrane</keyword>
<feature type="transmembrane region" description="Helical" evidence="1">
    <location>
        <begin position="171"/>
        <end position="194"/>
    </location>
</feature>
<dbReference type="AlphaFoldDB" id="A0A9N8WQC3"/>
<feature type="transmembrane region" description="Helical" evidence="1">
    <location>
        <begin position="88"/>
        <end position="113"/>
    </location>
</feature>
<reference evidence="2" key="1">
    <citation type="submission" date="2021-06" db="EMBL/GenBank/DDBJ databases">
        <authorList>
            <person name="Kallberg Y."/>
            <person name="Tangrot J."/>
            <person name="Rosling A."/>
        </authorList>
    </citation>
    <scope>NUCLEOTIDE SEQUENCE</scope>
    <source>
        <strain evidence="2">87-6 pot B 2015</strain>
    </source>
</reference>
<keyword evidence="1" id="KW-1133">Transmembrane helix</keyword>
<dbReference type="Proteomes" id="UP000789375">
    <property type="component" value="Unassembled WGS sequence"/>
</dbReference>
<proteinExistence type="predicted"/>
<feature type="transmembrane region" description="Helical" evidence="1">
    <location>
        <begin position="23"/>
        <end position="43"/>
    </location>
</feature>
<accession>A0A9N8WQC3</accession>
<dbReference type="EMBL" id="CAJVPP010000546">
    <property type="protein sequence ID" value="CAG8492318.1"/>
    <property type="molecule type" value="Genomic_DNA"/>
</dbReference>
<sequence length="276" mass="31586">MPQILYSYEDTEIREASTSLKTLRVVNILSLIASFTSSVYAYILDPREIDHKYNNIFFPSNVAIVQEVVNESVGWLFTLANLFMLGWFWFWLQLNFVGCSFFATLTLLVVSLAHYRLTVDYPPNELPYSQAKKIYIFAHVPFAIYAAFSWLDLFHNIYMAILKSNDDDDYALLGVLFVWIMGIVGFAWTVTGLFSNRQRDGLFGLAMAACLIDVAVREWDILYLSIQTSLLAGLIILSFITIYVKSGYKLKRALSSQWISNPGSFREQAPLLRNQV</sequence>
<protein>
    <submittedName>
        <fullName evidence="2">8854_t:CDS:1</fullName>
    </submittedName>
</protein>
<organism evidence="2 3">
    <name type="scientific">Funneliformis mosseae</name>
    <name type="common">Endomycorrhizal fungus</name>
    <name type="synonym">Glomus mosseae</name>
    <dbReference type="NCBI Taxonomy" id="27381"/>
    <lineage>
        <taxon>Eukaryota</taxon>
        <taxon>Fungi</taxon>
        <taxon>Fungi incertae sedis</taxon>
        <taxon>Mucoromycota</taxon>
        <taxon>Glomeromycotina</taxon>
        <taxon>Glomeromycetes</taxon>
        <taxon>Glomerales</taxon>
        <taxon>Glomeraceae</taxon>
        <taxon>Funneliformis</taxon>
    </lineage>
</organism>
<gene>
    <name evidence="2" type="ORF">FMOSSE_LOCUS3601</name>
</gene>
<comment type="caution">
    <text evidence="2">The sequence shown here is derived from an EMBL/GenBank/DDBJ whole genome shotgun (WGS) entry which is preliminary data.</text>
</comment>